<organism evidence="1 2">
    <name type="scientific">Populus alba x Populus x berolinensis</name>
    <dbReference type="NCBI Taxonomy" id="444605"/>
    <lineage>
        <taxon>Eukaryota</taxon>
        <taxon>Viridiplantae</taxon>
        <taxon>Streptophyta</taxon>
        <taxon>Embryophyta</taxon>
        <taxon>Tracheophyta</taxon>
        <taxon>Spermatophyta</taxon>
        <taxon>Magnoliopsida</taxon>
        <taxon>eudicotyledons</taxon>
        <taxon>Gunneridae</taxon>
        <taxon>Pentapetalae</taxon>
        <taxon>rosids</taxon>
        <taxon>fabids</taxon>
        <taxon>Malpighiales</taxon>
        <taxon>Salicaceae</taxon>
        <taxon>Saliceae</taxon>
        <taxon>Populus</taxon>
    </lineage>
</organism>
<accession>A0AAD6R5B7</accession>
<protein>
    <submittedName>
        <fullName evidence="1">Uncharacterized protein</fullName>
    </submittedName>
</protein>
<name>A0AAD6R5B7_9ROSI</name>
<gene>
    <name evidence="1" type="ORF">NC653_007808</name>
</gene>
<reference evidence="1" key="1">
    <citation type="journal article" date="2023" name="Mol. Ecol. Resour.">
        <title>Chromosome-level genome assembly of a triploid poplar Populus alba 'Berolinensis'.</title>
        <authorList>
            <person name="Chen S."/>
            <person name="Yu Y."/>
            <person name="Wang X."/>
            <person name="Wang S."/>
            <person name="Zhang T."/>
            <person name="Zhou Y."/>
            <person name="He R."/>
            <person name="Meng N."/>
            <person name="Wang Y."/>
            <person name="Liu W."/>
            <person name="Liu Z."/>
            <person name="Liu J."/>
            <person name="Guo Q."/>
            <person name="Huang H."/>
            <person name="Sederoff R.R."/>
            <person name="Wang G."/>
            <person name="Qu G."/>
            <person name="Chen S."/>
        </authorList>
    </citation>
    <scope>NUCLEOTIDE SEQUENCE</scope>
    <source>
        <strain evidence="1">SC-2020</strain>
    </source>
</reference>
<dbReference type="AlphaFoldDB" id="A0AAD6R5B7"/>
<proteinExistence type="predicted"/>
<evidence type="ECO:0000313" key="2">
    <source>
        <dbReference type="Proteomes" id="UP001164929"/>
    </source>
</evidence>
<comment type="caution">
    <text evidence="1">The sequence shown here is derived from an EMBL/GenBank/DDBJ whole genome shotgun (WGS) entry which is preliminary data.</text>
</comment>
<keyword evidence="2" id="KW-1185">Reference proteome</keyword>
<evidence type="ECO:0000313" key="1">
    <source>
        <dbReference type="EMBL" id="KAJ7002447.1"/>
    </source>
</evidence>
<sequence>MFGSRDCVPPPDSWLPQEDCIIMWLLYMNMGLTGAWSVKLCMGRLLEWVLSGKIPPFQFIVDNIRMLLNVAAEQPDHELLLQKHFTALLSAVWRVNSRAERQQNLSSSRNALYNHGRVFNSSVNQLPWNSSKESSKRMKFTNSGHSSKLLAAALHDASSRRPDDRVSYSNLSEVAPAIGEQLEITLEFQKEEDNSLIQFPPIISLSIPSSAPLTSVTKDRAEAHHLRASTRMQQGLVLKGIWAGFSSTAPANDFKLRLPSKMQSLGKHKLSVSESTKPLRSKMKKTLIEHISQPLPVLSSRDPNLRFDLPPIAIQDDKDEYSISSIEKELSAEMGTWDAVAHDYVLGFTSGLDDFSSLPEFTDIG</sequence>
<dbReference type="Proteomes" id="UP001164929">
    <property type="component" value="Chromosome 3"/>
</dbReference>
<dbReference type="EMBL" id="JAQIZT010000003">
    <property type="protein sequence ID" value="KAJ7002447.1"/>
    <property type="molecule type" value="Genomic_DNA"/>
</dbReference>